<proteinExistence type="predicted"/>
<name>A0A0E9V583_ANGAN</name>
<accession>A0A0E9V583</accession>
<evidence type="ECO:0000313" key="1">
    <source>
        <dbReference type="EMBL" id="JAH72615.1"/>
    </source>
</evidence>
<sequence length="11" mass="1088">MIGTVTIPVAS</sequence>
<dbReference type="EMBL" id="GBXM01035962">
    <property type="protein sequence ID" value="JAH72615.1"/>
    <property type="molecule type" value="Transcribed_RNA"/>
</dbReference>
<reference evidence="1" key="2">
    <citation type="journal article" date="2015" name="Fish Shellfish Immunol.">
        <title>Early steps in the European eel (Anguilla anguilla)-Vibrio vulnificus interaction in the gills: Role of the RtxA13 toxin.</title>
        <authorList>
            <person name="Callol A."/>
            <person name="Pajuelo D."/>
            <person name="Ebbesson L."/>
            <person name="Teles M."/>
            <person name="MacKenzie S."/>
            <person name="Amaro C."/>
        </authorList>
    </citation>
    <scope>NUCLEOTIDE SEQUENCE</scope>
</reference>
<organism evidence="1">
    <name type="scientific">Anguilla anguilla</name>
    <name type="common">European freshwater eel</name>
    <name type="synonym">Muraena anguilla</name>
    <dbReference type="NCBI Taxonomy" id="7936"/>
    <lineage>
        <taxon>Eukaryota</taxon>
        <taxon>Metazoa</taxon>
        <taxon>Chordata</taxon>
        <taxon>Craniata</taxon>
        <taxon>Vertebrata</taxon>
        <taxon>Euteleostomi</taxon>
        <taxon>Actinopterygii</taxon>
        <taxon>Neopterygii</taxon>
        <taxon>Teleostei</taxon>
        <taxon>Anguilliformes</taxon>
        <taxon>Anguillidae</taxon>
        <taxon>Anguilla</taxon>
    </lineage>
</organism>
<protein>
    <submittedName>
        <fullName evidence="1">Uncharacterized protein</fullName>
    </submittedName>
</protein>
<reference evidence="1" key="1">
    <citation type="submission" date="2014-11" db="EMBL/GenBank/DDBJ databases">
        <authorList>
            <person name="Amaro Gonzalez C."/>
        </authorList>
    </citation>
    <scope>NUCLEOTIDE SEQUENCE</scope>
</reference>